<reference evidence="4" key="1">
    <citation type="submission" date="2025-08" db="UniProtKB">
        <authorList>
            <consortium name="RefSeq"/>
        </authorList>
    </citation>
    <scope>IDENTIFICATION</scope>
</reference>
<feature type="compositionally biased region" description="Basic and acidic residues" evidence="2">
    <location>
        <begin position="1287"/>
        <end position="1301"/>
    </location>
</feature>
<feature type="region of interest" description="Disordered" evidence="2">
    <location>
        <begin position="323"/>
        <end position="405"/>
    </location>
</feature>
<feature type="compositionally biased region" description="Low complexity" evidence="2">
    <location>
        <begin position="1358"/>
        <end position="1368"/>
    </location>
</feature>
<feature type="region of interest" description="Disordered" evidence="2">
    <location>
        <begin position="58"/>
        <end position="182"/>
    </location>
</feature>
<protein>
    <submittedName>
        <fullName evidence="4">Uncharacterized protein LOC107269864</fullName>
    </submittedName>
</protein>
<dbReference type="Proteomes" id="UP000694920">
    <property type="component" value="Unplaced"/>
</dbReference>
<evidence type="ECO:0000313" key="4">
    <source>
        <dbReference type="RefSeq" id="XP_015599683.1"/>
    </source>
</evidence>
<feature type="compositionally biased region" description="Low complexity" evidence="2">
    <location>
        <begin position="232"/>
        <end position="246"/>
    </location>
</feature>
<feature type="compositionally biased region" description="Basic and acidic residues" evidence="2">
    <location>
        <begin position="1381"/>
        <end position="1390"/>
    </location>
</feature>
<feature type="region of interest" description="Disordered" evidence="2">
    <location>
        <begin position="1"/>
        <end position="23"/>
    </location>
</feature>
<feature type="compositionally biased region" description="Low complexity" evidence="2">
    <location>
        <begin position="71"/>
        <end position="80"/>
    </location>
</feature>
<feature type="compositionally biased region" description="Basic and acidic residues" evidence="2">
    <location>
        <begin position="390"/>
        <end position="403"/>
    </location>
</feature>
<dbReference type="KEGG" id="ccin:107269864"/>
<evidence type="ECO:0000313" key="3">
    <source>
        <dbReference type="Proteomes" id="UP000694920"/>
    </source>
</evidence>
<feature type="compositionally biased region" description="Basic residues" evidence="2">
    <location>
        <begin position="964"/>
        <end position="973"/>
    </location>
</feature>
<accession>A0AAJ7FMW8</accession>
<feature type="compositionally biased region" description="Basic and acidic residues" evidence="2">
    <location>
        <begin position="1187"/>
        <end position="1196"/>
    </location>
</feature>
<feature type="compositionally biased region" description="Low complexity" evidence="2">
    <location>
        <begin position="1009"/>
        <end position="1020"/>
    </location>
</feature>
<name>A0AAJ7FMW8_CEPCN</name>
<feature type="compositionally biased region" description="Polar residues" evidence="2">
    <location>
        <begin position="152"/>
        <end position="161"/>
    </location>
</feature>
<feature type="compositionally biased region" description="Polar residues" evidence="2">
    <location>
        <begin position="1302"/>
        <end position="1315"/>
    </location>
</feature>
<feature type="compositionally biased region" description="Basic and acidic residues" evidence="2">
    <location>
        <begin position="942"/>
        <end position="963"/>
    </location>
</feature>
<feature type="compositionally biased region" description="Polar residues" evidence="2">
    <location>
        <begin position="173"/>
        <end position="182"/>
    </location>
</feature>
<feature type="compositionally biased region" description="Low complexity" evidence="2">
    <location>
        <begin position="113"/>
        <end position="126"/>
    </location>
</feature>
<feature type="compositionally biased region" description="Polar residues" evidence="2">
    <location>
        <begin position="366"/>
        <end position="377"/>
    </location>
</feature>
<keyword evidence="3" id="KW-1185">Reference proteome</keyword>
<sequence>MATENSASTVSNERCDVNTKNQRVPESLLTNSTNVKLENGLSEVIAKVERDHEVLQKREVETPSGTPTIFATASSASTSTGDGDNPPGSLAVARAPGHGEESAKIDGTGAVNSTLSPPLLTESSRSMSVHSQSKDTNKLNNHHRLESDGEQNRCQIRQFSKTTKDSIQHSVHADTTSVNQTISENNMSTFSMKLEGCGNVSSKTPQLGESPQSSGEIFSSPRSPDYPPRVSTTPNSPDTTFTPTTTTASTITNSTIIMDTAKYNEEHVSNEAISPGTPLLDEPFCPLLKGSNVQAVIVKTEADVSQSIETKVVTTKQNFMESSPLDTCVKEEPPDQSNNYLIPVKNEQSDISSTIDPKNEMDSKCPGSTNTRPSVSVATHGKSHSSSSSSREKRSKEHSNERRHCSRCYKRSKIKRASIGVQCRRDRHSLPLNHKPISQSYPKLNIHNMRLNLQTKSYKTLKQSSVDDPLEGLKYKKYIHIETYPNGGASVVHMYQDEIDALTSEQVEELAQEYFKVVFGEDENGNAYHVMGIVHNAAAYLPDLLDHMAYNYPALTVKNGVLGRNSDIETTTMLQYKEHVCKSYSNGTVRYGPLHQISLVGTVHEEVGGYFPDLLQRLEENPFLKMTMPWGPLSVVSMETPQESNDGPILWIRPGEQLVPTADINKSPCKRRRTGINELRNLQYLPRLSEAREYMFEDRTRAHADHVGHGLDRMTTAAVGVLKAVHAGQTYEYNRITKDVVAFDAGDFTELVEKLQLDLHEPPISQCVQWVEDAKLNQLRRQGIRYARINLYDNDIYFLPRNIIHQFRTISAVSSIAWHVRLKQYYPESMINLNIKHNRVVNEAAHHFKEKKGIERVSVDEQKENTDRQCMELDEKKAKERAAEYQGNLKKSEQHGKRKDDHKNRDAHTRHSSVSSRKEANKGNDGSTSYKDGKHSKKRIVERKQSCDKRDERRCDKKHEERHHSSKSSHHSHGSSSSSSSHHSGEKKKHSSSSSSSSSHKSDHHHSRTSSSSTPSKESPPSIPESRSATILKTPESSPKSSEKDVVLPEFSVMAHQQQQQQHHTSHDSIILEPEIVTAREEVGKTYATKVVDKALEIAIYKSKTDVEEVCQSLRSGVLEASKEMLERIKKESFEIAQKKYINDRLRQDRYCQLLEKKTVMAFTSKMECATENAVKALIEMAEEEAKERAKNEKLESTPPSAISSGEENNQTLTLGVSTSDSEKQSTSGIGSAEEKSPEHQSILPEVDKKHREEKETREQRHRERRERERKEREHKKQRHQSPSTKSESKETERNREDSIKESNQSVSEQSSPTKISELFDNKNNERRSEKRKDSHHSHSKDSCKKSSNSRKHKDDTGSSSQSHTSSSSHKRKSGSSSSQNHKESKRLCTEENIVARAPDQISNSTTTT</sequence>
<evidence type="ECO:0000256" key="1">
    <source>
        <dbReference type="ARBA" id="ARBA00010560"/>
    </source>
</evidence>
<feature type="compositionally biased region" description="Basic and acidic residues" evidence="2">
    <location>
        <begin position="1246"/>
        <end position="1272"/>
    </location>
</feature>
<dbReference type="GeneID" id="107269864"/>
<dbReference type="PANTHER" id="PTHR13354">
    <property type="entry name" value="ROUND SPERMATID BASIC PROTEIN 1"/>
    <property type="match status" value="1"/>
</dbReference>
<dbReference type="GO" id="GO:0005634">
    <property type="term" value="C:nucleus"/>
    <property type="evidence" value="ECO:0007669"/>
    <property type="project" value="InterPro"/>
</dbReference>
<feature type="compositionally biased region" description="Basic and acidic residues" evidence="2">
    <location>
        <begin position="1318"/>
        <end position="1333"/>
    </location>
</feature>
<feature type="region of interest" description="Disordered" evidence="2">
    <location>
        <begin position="1187"/>
        <end position="1409"/>
    </location>
</feature>
<feature type="compositionally biased region" description="Basic and acidic residues" evidence="2">
    <location>
        <begin position="890"/>
        <end position="909"/>
    </location>
</feature>
<feature type="compositionally biased region" description="Basic and acidic residues" evidence="2">
    <location>
        <begin position="132"/>
        <end position="151"/>
    </location>
</feature>
<feature type="region of interest" description="Disordered" evidence="2">
    <location>
        <begin position="194"/>
        <end position="246"/>
    </location>
</feature>
<feature type="compositionally biased region" description="Polar residues" evidence="2">
    <location>
        <begin position="199"/>
        <end position="222"/>
    </location>
</feature>
<dbReference type="PANTHER" id="PTHR13354:SF11">
    <property type="entry name" value="LYSINE-SPECIFIC DEMETHYLASE 9"/>
    <property type="match status" value="1"/>
</dbReference>
<evidence type="ECO:0000256" key="2">
    <source>
        <dbReference type="SAM" id="MobiDB-lite"/>
    </source>
</evidence>
<comment type="similarity">
    <text evidence="1">Belongs to the round spermatid basic protein 1 family.</text>
</comment>
<feature type="region of interest" description="Disordered" evidence="2">
    <location>
        <begin position="878"/>
        <end position="1044"/>
    </location>
</feature>
<organism evidence="3 4">
    <name type="scientific">Cephus cinctus</name>
    <name type="common">Wheat stem sawfly</name>
    <dbReference type="NCBI Taxonomy" id="211228"/>
    <lineage>
        <taxon>Eukaryota</taxon>
        <taxon>Metazoa</taxon>
        <taxon>Ecdysozoa</taxon>
        <taxon>Arthropoda</taxon>
        <taxon>Hexapoda</taxon>
        <taxon>Insecta</taxon>
        <taxon>Pterygota</taxon>
        <taxon>Neoptera</taxon>
        <taxon>Endopterygota</taxon>
        <taxon>Hymenoptera</taxon>
        <taxon>Cephoidea</taxon>
        <taxon>Cephidae</taxon>
        <taxon>Cephus</taxon>
    </lineage>
</organism>
<dbReference type="RefSeq" id="XP_015599683.1">
    <property type="nucleotide sequence ID" value="XM_015744197.2"/>
</dbReference>
<gene>
    <name evidence="4" type="primary">LOC107269864</name>
</gene>
<proteinExistence type="inferred from homology"/>
<feature type="compositionally biased region" description="Polar residues" evidence="2">
    <location>
        <begin position="1198"/>
        <end position="1230"/>
    </location>
</feature>
<dbReference type="InterPro" id="IPR026306">
    <property type="entry name" value="RSBN1/Dpy-2/CEP530"/>
</dbReference>